<name>X1JV69_9ZZZZ</name>
<sequence>ILVELCKKLCKVTQKTSLRSPLDHDYPSKHDRKRWIEEGILSFTYTDPIEGQGRTAGPHGYGIVDLIPAGEH</sequence>
<proteinExistence type="predicted"/>
<dbReference type="AlphaFoldDB" id="X1JV69"/>
<reference evidence="1" key="1">
    <citation type="journal article" date="2014" name="Front. Microbiol.">
        <title>High frequency of phylogenetically diverse reductive dehalogenase-homologous genes in deep subseafloor sedimentary metagenomes.</title>
        <authorList>
            <person name="Kawai M."/>
            <person name="Futagami T."/>
            <person name="Toyoda A."/>
            <person name="Takaki Y."/>
            <person name="Nishi S."/>
            <person name="Hori S."/>
            <person name="Arai W."/>
            <person name="Tsubouchi T."/>
            <person name="Morono Y."/>
            <person name="Uchiyama I."/>
            <person name="Ito T."/>
            <person name="Fujiyama A."/>
            <person name="Inagaki F."/>
            <person name="Takami H."/>
        </authorList>
    </citation>
    <scope>NUCLEOTIDE SEQUENCE</scope>
    <source>
        <strain evidence="1">Expedition CK06-06</strain>
    </source>
</reference>
<protein>
    <submittedName>
        <fullName evidence="1">Uncharacterized protein</fullName>
    </submittedName>
</protein>
<gene>
    <name evidence="1" type="ORF">S03H2_67002</name>
</gene>
<evidence type="ECO:0000313" key="1">
    <source>
        <dbReference type="EMBL" id="GAH85310.1"/>
    </source>
</evidence>
<comment type="caution">
    <text evidence="1">The sequence shown here is derived from an EMBL/GenBank/DDBJ whole genome shotgun (WGS) entry which is preliminary data.</text>
</comment>
<dbReference type="EMBL" id="BARU01043807">
    <property type="protein sequence ID" value="GAH85310.1"/>
    <property type="molecule type" value="Genomic_DNA"/>
</dbReference>
<accession>X1JV69</accession>
<organism evidence="1">
    <name type="scientific">marine sediment metagenome</name>
    <dbReference type="NCBI Taxonomy" id="412755"/>
    <lineage>
        <taxon>unclassified sequences</taxon>
        <taxon>metagenomes</taxon>
        <taxon>ecological metagenomes</taxon>
    </lineage>
</organism>
<feature type="non-terminal residue" evidence="1">
    <location>
        <position position="1"/>
    </location>
</feature>